<organism evidence="6 7">
    <name type="scientific">Sphaerisporangium siamense</name>
    <dbReference type="NCBI Taxonomy" id="795645"/>
    <lineage>
        <taxon>Bacteria</taxon>
        <taxon>Bacillati</taxon>
        <taxon>Actinomycetota</taxon>
        <taxon>Actinomycetes</taxon>
        <taxon>Streptosporangiales</taxon>
        <taxon>Streptosporangiaceae</taxon>
        <taxon>Sphaerisporangium</taxon>
    </lineage>
</organism>
<dbReference type="InterPro" id="IPR037923">
    <property type="entry name" value="HTH-like"/>
</dbReference>
<dbReference type="SMART" id="SM00342">
    <property type="entry name" value="HTH_ARAC"/>
    <property type="match status" value="1"/>
</dbReference>
<comment type="caution">
    <text evidence="6">The sequence shown here is derived from an EMBL/GenBank/DDBJ whole genome shotgun (WGS) entry which is preliminary data.</text>
</comment>
<dbReference type="PROSITE" id="PS00041">
    <property type="entry name" value="HTH_ARAC_FAMILY_1"/>
    <property type="match status" value="1"/>
</dbReference>
<gene>
    <name evidence="6" type="ORF">BJ982_002718</name>
</gene>
<dbReference type="InterPro" id="IPR003313">
    <property type="entry name" value="AraC-bd"/>
</dbReference>
<dbReference type="Pfam" id="PF02311">
    <property type="entry name" value="AraC_binding"/>
    <property type="match status" value="1"/>
</dbReference>
<evidence type="ECO:0000313" key="6">
    <source>
        <dbReference type="EMBL" id="MBB4701174.1"/>
    </source>
</evidence>
<keyword evidence="7" id="KW-1185">Reference proteome</keyword>
<dbReference type="PANTHER" id="PTHR46796">
    <property type="entry name" value="HTH-TYPE TRANSCRIPTIONAL ACTIVATOR RHAS-RELATED"/>
    <property type="match status" value="1"/>
</dbReference>
<evidence type="ECO:0000256" key="4">
    <source>
        <dbReference type="ARBA" id="ARBA00023163"/>
    </source>
</evidence>
<dbReference type="AlphaFoldDB" id="A0A7W7D6G1"/>
<evidence type="ECO:0000256" key="2">
    <source>
        <dbReference type="ARBA" id="ARBA00023125"/>
    </source>
</evidence>
<feature type="domain" description="HTH araC/xylS-type" evidence="5">
    <location>
        <begin position="161"/>
        <end position="259"/>
    </location>
</feature>
<evidence type="ECO:0000256" key="3">
    <source>
        <dbReference type="ARBA" id="ARBA00023159"/>
    </source>
</evidence>
<keyword evidence="1" id="KW-0805">Transcription regulation</keyword>
<dbReference type="InterPro" id="IPR050204">
    <property type="entry name" value="AraC_XylS_family_regulators"/>
</dbReference>
<reference evidence="6 7" key="1">
    <citation type="submission" date="2020-08" db="EMBL/GenBank/DDBJ databases">
        <title>Sequencing the genomes of 1000 actinobacteria strains.</title>
        <authorList>
            <person name="Klenk H.-P."/>
        </authorList>
    </citation>
    <scope>NUCLEOTIDE SEQUENCE [LARGE SCALE GENOMIC DNA]</scope>
    <source>
        <strain evidence="6 7">DSM 45784</strain>
    </source>
</reference>
<dbReference type="InterPro" id="IPR018062">
    <property type="entry name" value="HTH_AraC-typ_CS"/>
</dbReference>
<protein>
    <submittedName>
        <fullName evidence="6">AraC-like DNA-binding protein</fullName>
    </submittedName>
</protein>
<dbReference type="Gene3D" id="1.10.10.60">
    <property type="entry name" value="Homeodomain-like"/>
    <property type="match status" value="2"/>
</dbReference>
<dbReference type="GO" id="GO:0043565">
    <property type="term" value="F:sequence-specific DNA binding"/>
    <property type="evidence" value="ECO:0007669"/>
    <property type="project" value="InterPro"/>
</dbReference>
<evidence type="ECO:0000256" key="1">
    <source>
        <dbReference type="ARBA" id="ARBA00023015"/>
    </source>
</evidence>
<dbReference type="GO" id="GO:0003700">
    <property type="term" value="F:DNA-binding transcription factor activity"/>
    <property type="evidence" value="ECO:0007669"/>
    <property type="project" value="InterPro"/>
</dbReference>
<dbReference type="InterPro" id="IPR009057">
    <property type="entry name" value="Homeodomain-like_sf"/>
</dbReference>
<keyword evidence="4" id="KW-0804">Transcription</keyword>
<keyword evidence="3" id="KW-0010">Activator</keyword>
<dbReference type="PANTHER" id="PTHR46796:SF2">
    <property type="entry name" value="TRANSCRIPTIONAL REGULATORY PROTEIN"/>
    <property type="match status" value="1"/>
</dbReference>
<dbReference type="SUPFAM" id="SSF46689">
    <property type="entry name" value="Homeodomain-like"/>
    <property type="match status" value="2"/>
</dbReference>
<dbReference type="InterPro" id="IPR018060">
    <property type="entry name" value="HTH_AraC"/>
</dbReference>
<dbReference type="PROSITE" id="PS01124">
    <property type="entry name" value="HTH_ARAC_FAMILY_2"/>
    <property type="match status" value="1"/>
</dbReference>
<dbReference type="SUPFAM" id="SSF51215">
    <property type="entry name" value="Regulatory protein AraC"/>
    <property type="match status" value="1"/>
</dbReference>
<dbReference type="Pfam" id="PF12833">
    <property type="entry name" value="HTH_18"/>
    <property type="match status" value="1"/>
</dbReference>
<accession>A0A7W7D6G1</accession>
<sequence length="263" mass="28607">MEAMHAHFVRHVYHRHSHETYSFGFTEEGAQSFTCRGAAHTSAAGMVMVFNPDDPHDGHATDEAGFTYRMVHIGPELVADVLREAAGRRVGLPLFAEPVMPVPGMAGRLRLLHQALVGGGASVLRRDELLDGVVAGMARHARVQGWRGGDGAAGEADAGTARVVREMVHYTEDHGVSAGDLAAAVGRSRFAVYRSFRAVYGMAPSDYQRQVRLRAARRLLVQGRPLAEVAAETGFTDQSHLTRWFTRYFGVTPGAYRRAAASP</sequence>
<name>A0A7W7D6G1_9ACTN</name>
<proteinExistence type="predicted"/>
<keyword evidence="2 6" id="KW-0238">DNA-binding</keyword>
<evidence type="ECO:0000313" key="7">
    <source>
        <dbReference type="Proteomes" id="UP000542210"/>
    </source>
</evidence>
<dbReference type="Proteomes" id="UP000542210">
    <property type="component" value="Unassembled WGS sequence"/>
</dbReference>
<evidence type="ECO:0000259" key="5">
    <source>
        <dbReference type="PROSITE" id="PS01124"/>
    </source>
</evidence>
<dbReference type="EMBL" id="JACHND010000001">
    <property type="protein sequence ID" value="MBB4701174.1"/>
    <property type="molecule type" value="Genomic_DNA"/>
</dbReference>